<name>A0A2J6QTF7_HYAVF</name>
<proteinExistence type="predicted"/>
<dbReference type="Proteomes" id="UP000235786">
    <property type="component" value="Unassembled WGS sequence"/>
</dbReference>
<evidence type="ECO:0000313" key="3">
    <source>
        <dbReference type="Proteomes" id="UP000235786"/>
    </source>
</evidence>
<feature type="chain" id="PRO_5014400260" description="Granulins domain-containing protein" evidence="1">
    <location>
        <begin position="31"/>
        <end position="156"/>
    </location>
</feature>
<feature type="signal peptide" evidence="1">
    <location>
        <begin position="1"/>
        <end position="30"/>
    </location>
</feature>
<reference evidence="2 3" key="1">
    <citation type="submission" date="2016-04" db="EMBL/GenBank/DDBJ databases">
        <title>A degradative enzymes factory behind the ericoid mycorrhizal symbiosis.</title>
        <authorList>
            <consortium name="DOE Joint Genome Institute"/>
            <person name="Martino E."/>
            <person name="Morin E."/>
            <person name="Grelet G."/>
            <person name="Kuo A."/>
            <person name="Kohler A."/>
            <person name="Daghino S."/>
            <person name="Barry K."/>
            <person name="Choi C."/>
            <person name="Cichocki N."/>
            <person name="Clum A."/>
            <person name="Copeland A."/>
            <person name="Hainaut M."/>
            <person name="Haridas S."/>
            <person name="Labutti K."/>
            <person name="Lindquist E."/>
            <person name="Lipzen A."/>
            <person name="Khouja H.-R."/>
            <person name="Murat C."/>
            <person name="Ohm R."/>
            <person name="Olson A."/>
            <person name="Spatafora J."/>
            <person name="Veneault-Fourrey C."/>
            <person name="Henrissat B."/>
            <person name="Grigoriev I."/>
            <person name="Martin F."/>
            <person name="Perotto S."/>
        </authorList>
    </citation>
    <scope>NUCLEOTIDE SEQUENCE [LARGE SCALE GENOMIC DNA]</scope>
    <source>
        <strain evidence="2 3">F</strain>
    </source>
</reference>
<protein>
    <recommendedName>
        <fullName evidence="4">Granulins domain-containing protein</fullName>
    </recommendedName>
</protein>
<organism evidence="2 3">
    <name type="scientific">Hyaloscypha variabilis (strain UAMH 11265 / GT02V1 / F)</name>
    <name type="common">Meliniomyces variabilis</name>
    <dbReference type="NCBI Taxonomy" id="1149755"/>
    <lineage>
        <taxon>Eukaryota</taxon>
        <taxon>Fungi</taxon>
        <taxon>Dikarya</taxon>
        <taxon>Ascomycota</taxon>
        <taxon>Pezizomycotina</taxon>
        <taxon>Leotiomycetes</taxon>
        <taxon>Helotiales</taxon>
        <taxon>Hyaloscyphaceae</taxon>
        <taxon>Hyaloscypha</taxon>
        <taxon>Hyaloscypha variabilis</taxon>
    </lineage>
</organism>
<keyword evidence="3" id="KW-1185">Reference proteome</keyword>
<evidence type="ECO:0008006" key="4">
    <source>
        <dbReference type="Google" id="ProtNLM"/>
    </source>
</evidence>
<evidence type="ECO:0000256" key="1">
    <source>
        <dbReference type="SAM" id="SignalP"/>
    </source>
</evidence>
<dbReference type="AlphaFoldDB" id="A0A2J6QTF7"/>
<gene>
    <name evidence="2" type="ORF">L207DRAFT_538737</name>
</gene>
<keyword evidence="1" id="KW-0732">Signal</keyword>
<dbReference type="EMBL" id="KZ613973">
    <property type="protein sequence ID" value="PMD29556.1"/>
    <property type="molecule type" value="Genomic_DNA"/>
</dbReference>
<dbReference type="OrthoDB" id="3557681at2759"/>
<sequence length="156" mass="16192">MALSRYSSHSIFWLVFSLCVSLGFTSDVYGNELAQRSNSSFYGGVALWQTIVETTDVCPSDTQTCSQGLGTCCPEGTYCEDSGWFCCPIDVDCSAVVKAAPVCADPSWGLYEATGNGDVLFCCLPGTSGLAGSGCEANSAFASGGASLAMATSNIY</sequence>
<evidence type="ECO:0000313" key="2">
    <source>
        <dbReference type="EMBL" id="PMD29556.1"/>
    </source>
</evidence>
<accession>A0A2J6QTF7</accession>